<dbReference type="InterPro" id="IPR038009">
    <property type="entry name" value="GlmU_C_LbH"/>
</dbReference>
<comment type="cofactor">
    <cofactor evidence="18">
        <name>Mg(2+)</name>
        <dbReference type="ChEBI" id="CHEBI:18420"/>
    </cofactor>
    <text evidence="18">Binds 1 Mg(2+) ion per subunit.</text>
</comment>
<feature type="binding site" evidence="18">
    <location>
        <position position="380"/>
    </location>
    <ligand>
        <name>acetyl-CoA</name>
        <dbReference type="ChEBI" id="CHEBI:57288"/>
    </ligand>
</feature>
<dbReference type="GO" id="GO:0005737">
    <property type="term" value="C:cytoplasm"/>
    <property type="evidence" value="ECO:0007669"/>
    <property type="project" value="UniProtKB-SubCell"/>
</dbReference>
<keyword evidence="12 18" id="KW-0511">Multifunctional enzyme</keyword>
<feature type="binding site" evidence="18">
    <location>
        <begin position="11"/>
        <end position="14"/>
    </location>
    <ligand>
        <name>UDP-N-acetyl-alpha-D-glucosamine</name>
        <dbReference type="ChEBI" id="CHEBI:57705"/>
    </ligand>
</feature>
<dbReference type="GO" id="GO:0016020">
    <property type="term" value="C:membrane"/>
    <property type="evidence" value="ECO:0007669"/>
    <property type="project" value="GOC"/>
</dbReference>
<dbReference type="CDD" id="cd02540">
    <property type="entry name" value="GT2_GlmU_N_bac"/>
    <property type="match status" value="1"/>
</dbReference>
<feature type="binding site" evidence="18">
    <location>
        <position position="377"/>
    </location>
    <ligand>
        <name>UDP-N-acetyl-alpha-D-glucosamine</name>
        <dbReference type="ChEBI" id="CHEBI:57705"/>
    </ligand>
</feature>
<dbReference type="GO" id="GO:0003977">
    <property type="term" value="F:UDP-N-acetylglucosamine diphosphorylase activity"/>
    <property type="evidence" value="ECO:0007669"/>
    <property type="project" value="UniProtKB-UniRule"/>
</dbReference>
<comment type="pathway">
    <text evidence="18">Nucleotide-sugar biosynthesis; UDP-N-acetyl-alpha-D-glucosamine biosynthesis; UDP-N-acetyl-alpha-D-glucosamine from N-acetyl-alpha-D-glucosamine 1-phosphate: step 1/1.</text>
</comment>
<feature type="binding site" evidence="18">
    <location>
        <begin position="81"/>
        <end position="82"/>
    </location>
    <ligand>
        <name>UDP-N-acetyl-alpha-D-glucosamine</name>
        <dbReference type="ChEBI" id="CHEBI:57705"/>
    </ligand>
</feature>
<keyword evidence="11 18" id="KW-0573">Peptidoglycan synthesis</keyword>
<comment type="pathway">
    <text evidence="18">Nucleotide-sugar biosynthesis; UDP-N-acetyl-alpha-D-glucosamine biosynthesis; N-acetyl-alpha-D-glucosamine 1-phosphate from alpha-D-glucosamine 6-phosphate (route II): step 2/2.</text>
</comment>
<dbReference type="PANTHER" id="PTHR43584:SF3">
    <property type="entry name" value="BIFUNCTIONAL PROTEIN GLMU"/>
    <property type="match status" value="1"/>
</dbReference>
<feature type="domain" description="MobA-like NTP transferase" evidence="19">
    <location>
        <begin position="9"/>
        <end position="122"/>
    </location>
</feature>
<dbReference type="OrthoDB" id="9775031at2"/>
<dbReference type="GO" id="GO:0071555">
    <property type="term" value="P:cell wall organization"/>
    <property type="evidence" value="ECO:0007669"/>
    <property type="project" value="UniProtKB-KW"/>
</dbReference>
<evidence type="ECO:0000256" key="1">
    <source>
        <dbReference type="ARBA" id="ARBA00004496"/>
    </source>
</evidence>
<dbReference type="HAMAP" id="MF_01631">
    <property type="entry name" value="GlmU"/>
    <property type="match status" value="1"/>
</dbReference>
<reference evidence="21 22" key="1">
    <citation type="submission" date="2018-04" db="EMBL/GenBank/DDBJ databases">
        <title>Genome sequence of Buchnera aphidicola from Melaphis sacchari.</title>
        <authorList>
            <person name="Geib S.M."/>
            <person name="Palmer N.A."/>
            <person name="Sattler S.E."/>
            <person name="Sarath G."/>
        </authorList>
    </citation>
    <scope>NUCLEOTIDE SEQUENCE [LARGE SCALE GENOMIC DNA]</scope>
    <source>
        <strain evidence="21 22">LSU</strain>
    </source>
</reference>
<dbReference type="GO" id="GO:0009252">
    <property type="term" value="P:peptidoglycan biosynthetic process"/>
    <property type="evidence" value="ECO:0007669"/>
    <property type="project" value="UniProtKB-UniRule"/>
</dbReference>
<dbReference type="PANTHER" id="PTHR43584">
    <property type="entry name" value="NUCLEOTIDYL TRANSFERASE"/>
    <property type="match status" value="1"/>
</dbReference>
<feature type="binding site" evidence="18">
    <location>
        <begin position="386"/>
        <end position="387"/>
    </location>
    <ligand>
        <name>acetyl-CoA</name>
        <dbReference type="ChEBI" id="CHEBI:57288"/>
    </ligand>
</feature>
<evidence type="ECO:0000256" key="3">
    <source>
        <dbReference type="ARBA" id="ARBA00007947"/>
    </source>
</evidence>
<dbReference type="InterPro" id="IPR011004">
    <property type="entry name" value="Trimer_LpxA-like_sf"/>
</dbReference>
<comment type="pathway">
    <text evidence="18">Bacterial outer membrane biogenesis; LPS lipid A biosynthesis.</text>
</comment>
<feature type="binding site" evidence="18">
    <location>
        <position position="140"/>
    </location>
    <ligand>
        <name>UDP-N-acetyl-alpha-D-glucosamine</name>
        <dbReference type="ChEBI" id="CHEBI:57705"/>
    </ligand>
</feature>
<dbReference type="UniPathway" id="UPA00973"/>
<dbReference type="Pfam" id="PF25087">
    <property type="entry name" value="GMPPB_C"/>
    <property type="match status" value="1"/>
</dbReference>
<evidence type="ECO:0000256" key="2">
    <source>
        <dbReference type="ARBA" id="ARBA00007707"/>
    </source>
</evidence>
<comment type="similarity">
    <text evidence="3 18">In the N-terminal section; belongs to the N-acetylglucosamine-1-phosphate uridyltransferase family.</text>
</comment>
<comment type="function">
    <text evidence="17 18">Catalyzes the last two sequential reactions in the de novo biosynthetic pathway for UDP-N-acetylglucosamine (UDP-GlcNAc). The C-terminal domain catalyzes the transfer of acetyl group from acetyl coenzyme A to glucosamine-1-phosphate (GlcN-1-P) to produce N-acetylglucosamine-1-phosphate (GlcNAc-1-P), which is converted into UDP-GlcNAc by the transfer of uridine 5-monophosphate (from uridine 5-triphosphate), a reaction catalyzed by the N-terminal domain.</text>
</comment>
<comment type="similarity">
    <text evidence="2 18">In the C-terminal section; belongs to the transferase hexapeptide repeat family.</text>
</comment>
<dbReference type="GO" id="GO:0000287">
    <property type="term" value="F:magnesium ion binding"/>
    <property type="evidence" value="ECO:0007669"/>
    <property type="project" value="UniProtKB-UniRule"/>
</dbReference>
<keyword evidence="4 18" id="KW-0963">Cytoplasm</keyword>
<evidence type="ECO:0000256" key="13">
    <source>
        <dbReference type="ARBA" id="ARBA00023315"/>
    </source>
</evidence>
<protein>
    <recommendedName>
        <fullName evidence="18">Bifunctional protein GlmU</fullName>
    </recommendedName>
    <domain>
        <recommendedName>
            <fullName evidence="18">UDP-N-acetylglucosamine pyrophosphorylase</fullName>
            <ecNumber evidence="18">2.7.7.23</ecNumber>
        </recommendedName>
        <alternativeName>
            <fullName evidence="18">N-acetylglucosamine-1-phosphate uridyltransferase</fullName>
        </alternativeName>
    </domain>
    <domain>
        <recommendedName>
            <fullName evidence="18">Glucosamine-1-phosphate N-acetyltransferase</fullName>
            <ecNumber evidence="18">2.3.1.157</ecNumber>
        </recommendedName>
    </domain>
</protein>
<sequence length="460" mass="51579">MLKRDTTIVILAAGKGSRMKSNFPKVLHKLGDKTILEYVINTAKSINPKKIILVDNFEKKIISSNIQEKSINYVIQKKQNGTGGAILTASKKFLDDEYIIVLYGDMPFISAESVKKLIKYKKKSKITLLTSYLDNPNGYGRVLRKNKKIISIIEEKNANFYEKKIKEVYSGTFIANAKNLKKWLKKINDKNIQKELYATDIVHIAYLEGANIKSVKTIKTKEILGINNKLQLSILEEILQKEKIKKLLINGITLKNPYNFTLRGNLKHGKNVEIESGVVLEGNIFLGDNIKIGTGCIIKNSFINDNTHIKEYTILDNVQIGKNCIIGPFAHLRPKTILSDEVEIGNFVEIKDSNIKKSSKIKHLSYIGNAEIGARVNIGAGSITCNYDGKNKFKTTIGDNVFIGSNTQLVAPIKITNNTTIAAGTTLTKNINIPCLVYNKKIQKCKINWTRSNKNKKSTD</sequence>
<feature type="binding site" evidence="18">
    <location>
        <position position="333"/>
    </location>
    <ligand>
        <name>UDP-N-acetyl-alpha-D-glucosamine</name>
        <dbReference type="ChEBI" id="CHEBI:57705"/>
    </ligand>
</feature>
<feature type="binding site" evidence="18">
    <location>
        <position position="366"/>
    </location>
    <ligand>
        <name>UDP-N-acetyl-alpha-D-glucosamine</name>
        <dbReference type="ChEBI" id="CHEBI:57705"/>
    </ligand>
</feature>
<evidence type="ECO:0000256" key="17">
    <source>
        <dbReference type="ARBA" id="ARBA00049628"/>
    </source>
</evidence>
<dbReference type="AlphaFoldDB" id="A0A2U8DFZ7"/>
<dbReference type="InterPro" id="IPR050065">
    <property type="entry name" value="GlmU-like"/>
</dbReference>
<feature type="binding site" evidence="18">
    <location>
        <position position="154"/>
    </location>
    <ligand>
        <name>UDP-N-acetyl-alpha-D-glucosamine</name>
        <dbReference type="ChEBI" id="CHEBI:57705"/>
    </ligand>
</feature>
<accession>A0A2U8DFZ7</accession>
<dbReference type="SUPFAM" id="SSF51161">
    <property type="entry name" value="Trimeric LpxA-like enzymes"/>
    <property type="match status" value="1"/>
</dbReference>
<dbReference type="EC" id="2.7.7.23" evidence="18"/>
<keyword evidence="10 18" id="KW-0133">Cell shape</keyword>
<feature type="binding site" evidence="18">
    <location>
        <position position="76"/>
    </location>
    <ligand>
        <name>UDP-N-acetyl-alpha-D-glucosamine</name>
        <dbReference type="ChEBI" id="CHEBI:57705"/>
    </ligand>
</feature>
<feature type="region of interest" description="Linker" evidence="18">
    <location>
        <begin position="230"/>
        <end position="250"/>
    </location>
</feature>
<keyword evidence="7 18" id="KW-0479">Metal-binding</keyword>
<evidence type="ECO:0000256" key="7">
    <source>
        <dbReference type="ARBA" id="ARBA00022723"/>
    </source>
</evidence>
<evidence type="ECO:0000256" key="12">
    <source>
        <dbReference type="ARBA" id="ARBA00023268"/>
    </source>
</evidence>
<feature type="binding site" evidence="18">
    <location>
        <position position="423"/>
    </location>
    <ligand>
        <name>acetyl-CoA</name>
        <dbReference type="ChEBI" id="CHEBI:57288"/>
    </ligand>
</feature>
<dbReference type="GO" id="GO:0008360">
    <property type="term" value="P:regulation of cell shape"/>
    <property type="evidence" value="ECO:0007669"/>
    <property type="project" value="UniProtKB-KW"/>
</dbReference>
<dbReference type="CDD" id="cd03353">
    <property type="entry name" value="LbH_GlmU_C"/>
    <property type="match status" value="1"/>
</dbReference>
<dbReference type="UniPathway" id="UPA00113">
    <property type="reaction ID" value="UER00532"/>
</dbReference>
<evidence type="ECO:0000313" key="22">
    <source>
        <dbReference type="Proteomes" id="UP000244884"/>
    </source>
</evidence>
<dbReference type="Gene3D" id="2.160.10.10">
    <property type="entry name" value="Hexapeptide repeat proteins"/>
    <property type="match status" value="1"/>
</dbReference>
<proteinExistence type="inferred from homology"/>
<dbReference type="Proteomes" id="UP000244884">
    <property type="component" value="Chromosome"/>
</dbReference>
<dbReference type="InterPro" id="IPR029044">
    <property type="entry name" value="Nucleotide-diphossugar_trans"/>
</dbReference>
<gene>
    <name evidence="18 21" type="primary">glmU</name>
    <name evidence="21" type="ORF">DD681_02915</name>
</gene>
<dbReference type="GO" id="GO:0009245">
    <property type="term" value="P:lipid A biosynthetic process"/>
    <property type="evidence" value="ECO:0007669"/>
    <property type="project" value="UniProtKB-UniRule"/>
</dbReference>
<feature type="region of interest" description="N-acetyltransferase" evidence="18">
    <location>
        <begin position="251"/>
        <end position="460"/>
    </location>
</feature>
<feature type="binding site" evidence="18">
    <location>
        <position position="351"/>
    </location>
    <ligand>
        <name>UDP-N-acetyl-alpha-D-glucosamine</name>
        <dbReference type="ChEBI" id="CHEBI:57705"/>
    </ligand>
</feature>
<dbReference type="InterPro" id="IPR001451">
    <property type="entry name" value="Hexapep"/>
</dbReference>
<evidence type="ECO:0000256" key="10">
    <source>
        <dbReference type="ARBA" id="ARBA00022960"/>
    </source>
</evidence>
<keyword evidence="5 18" id="KW-0808">Transferase</keyword>
<dbReference type="GO" id="GO:0019134">
    <property type="term" value="F:glucosamine-1-phosphate N-acetyltransferase activity"/>
    <property type="evidence" value="ECO:0007669"/>
    <property type="project" value="UniProtKB-UniRule"/>
</dbReference>
<dbReference type="Pfam" id="PF12804">
    <property type="entry name" value="NTP_transf_3"/>
    <property type="match status" value="1"/>
</dbReference>
<dbReference type="EMBL" id="CP029161">
    <property type="protein sequence ID" value="AWH90726.1"/>
    <property type="molecule type" value="Genomic_DNA"/>
</dbReference>
<dbReference type="EC" id="2.3.1.157" evidence="18"/>
<keyword evidence="13 18" id="KW-0012">Acyltransferase</keyword>
<dbReference type="InterPro" id="IPR005882">
    <property type="entry name" value="Bifunctional_GlmU"/>
</dbReference>
<dbReference type="Pfam" id="PF00132">
    <property type="entry name" value="Hexapep"/>
    <property type="match status" value="1"/>
</dbReference>
<evidence type="ECO:0000256" key="16">
    <source>
        <dbReference type="ARBA" id="ARBA00048493"/>
    </source>
</evidence>
<feature type="binding site" evidence="18">
    <location>
        <begin position="103"/>
        <end position="105"/>
    </location>
    <ligand>
        <name>UDP-N-acetyl-alpha-D-glucosamine</name>
        <dbReference type="ChEBI" id="CHEBI:57705"/>
    </ligand>
</feature>
<dbReference type="Gene3D" id="3.90.550.10">
    <property type="entry name" value="Spore Coat Polysaccharide Biosynthesis Protein SpsA, Chain A"/>
    <property type="match status" value="1"/>
</dbReference>
<keyword evidence="14 18" id="KW-0961">Cell wall biogenesis/degradation</keyword>
<keyword evidence="6 18" id="KW-0548">Nucleotidyltransferase</keyword>
<evidence type="ECO:0000256" key="5">
    <source>
        <dbReference type="ARBA" id="ARBA00022679"/>
    </source>
</evidence>
<evidence type="ECO:0000256" key="6">
    <source>
        <dbReference type="ARBA" id="ARBA00022695"/>
    </source>
</evidence>
<dbReference type="GO" id="GO:0006048">
    <property type="term" value="P:UDP-N-acetylglucosamine biosynthetic process"/>
    <property type="evidence" value="ECO:0007669"/>
    <property type="project" value="UniProtKB-UniPathway"/>
</dbReference>
<evidence type="ECO:0000256" key="18">
    <source>
        <dbReference type="HAMAP-Rule" id="MF_01631"/>
    </source>
</evidence>
<keyword evidence="9 18" id="KW-0460">Magnesium</keyword>
<comment type="catalytic activity">
    <reaction evidence="15 18">
        <text>alpha-D-glucosamine 1-phosphate + acetyl-CoA = N-acetyl-alpha-D-glucosamine 1-phosphate + CoA + H(+)</text>
        <dbReference type="Rhea" id="RHEA:13725"/>
        <dbReference type="ChEBI" id="CHEBI:15378"/>
        <dbReference type="ChEBI" id="CHEBI:57287"/>
        <dbReference type="ChEBI" id="CHEBI:57288"/>
        <dbReference type="ChEBI" id="CHEBI:57776"/>
        <dbReference type="ChEBI" id="CHEBI:58516"/>
        <dbReference type="EC" id="2.3.1.157"/>
    </reaction>
</comment>
<comment type="subunit">
    <text evidence="18">Homotrimer.</text>
</comment>
<dbReference type="RefSeq" id="WP_158341502.1">
    <property type="nucleotide sequence ID" value="NZ_CP029161.1"/>
</dbReference>
<name>A0A2U8DFZ7_9GAMM</name>
<feature type="binding site" evidence="18">
    <location>
        <position position="105"/>
    </location>
    <ligand>
        <name>Mg(2+)</name>
        <dbReference type="ChEBI" id="CHEBI:18420"/>
    </ligand>
</feature>
<evidence type="ECO:0000256" key="4">
    <source>
        <dbReference type="ARBA" id="ARBA00022490"/>
    </source>
</evidence>
<comment type="caution">
    <text evidence="18">Lacks conserved residue(s) required for the propagation of feature annotation.</text>
</comment>
<feature type="region of interest" description="Pyrophosphorylase" evidence="18">
    <location>
        <begin position="1"/>
        <end position="229"/>
    </location>
</feature>
<keyword evidence="8 18" id="KW-0677">Repeat</keyword>
<feature type="binding site" evidence="18">
    <location>
        <position position="405"/>
    </location>
    <ligand>
        <name>acetyl-CoA</name>
        <dbReference type="ChEBI" id="CHEBI:57288"/>
    </ligand>
</feature>
<evidence type="ECO:0000313" key="21">
    <source>
        <dbReference type="EMBL" id="AWH90726.1"/>
    </source>
</evidence>
<evidence type="ECO:0000256" key="15">
    <source>
        <dbReference type="ARBA" id="ARBA00048247"/>
    </source>
</evidence>
<dbReference type="InterPro" id="IPR056729">
    <property type="entry name" value="GMPPB_C"/>
</dbReference>
<evidence type="ECO:0000259" key="20">
    <source>
        <dbReference type="Pfam" id="PF25087"/>
    </source>
</evidence>
<evidence type="ECO:0000256" key="11">
    <source>
        <dbReference type="ARBA" id="ARBA00022984"/>
    </source>
</evidence>
<evidence type="ECO:0000256" key="14">
    <source>
        <dbReference type="ARBA" id="ARBA00023316"/>
    </source>
</evidence>
<dbReference type="SUPFAM" id="SSF53448">
    <property type="entry name" value="Nucleotide-diphospho-sugar transferases"/>
    <property type="match status" value="1"/>
</dbReference>
<evidence type="ECO:0000256" key="9">
    <source>
        <dbReference type="ARBA" id="ARBA00022842"/>
    </source>
</evidence>
<feature type="domain" description="Mannose-1-phosphate guanyltransferase C-terminal" evidence="20">
    <location>
        <begin position="264"/>
        <end position="351"/>
    </location>
</feature>
<dbReference type="InterPro" id="IPR025877">
    <property type="entry name" value="MobA-like_NTP_Trfase"/>
</dbReference>
<feature type="active site" description="Proton acceptor" evidence="18">
    <location>
        <position position="363"/>
    </location>
</feature>
<comment type="catalytic activity">
    <reaction evidence="16 18">
        <text>N-acetyl-alpha-D-glucosamine 1-phosphate + UTP + H(+) = UDP-N-acetyl-alpha-D-glucosamine + diphosphate</text>
        <dbReference type="Rhea" id="RHEA:13509"/>
        <dbReference type="ChEBI" id="CHEBI:15378"/>
        <dbReference type="ChEBI" id="CHEBI:33019"/>
        <dbReference type="ChEBI" id="CHEBI:46398"/>
        <dbReference type="ChEBI" id="CHEBI:57705"/>
        <dbReference type="ChEBI" id="CHEBI:57776"/>
        <dbReference type="EC" id="2.7.7.23"/>
    </reaction>
</comment>
<feature type="binding site" evidence="18">
    <location>
        <position position="227"/>
    </location>
    <ligand>
        <name>Mg(2+)</name>
        <dbReference type="ChEBI" id="CHEBI:18420"/>
    </ligand>
</feature>
<organism evidence="21 22">
    <name type="scientific">Buchnera aphidicola</name>
    <name type="common">Melanaphis sacchari</name>
    <dbReference type="NCBI Taxonomy" id="2173854"/>
    <lineage>
        <taxon>Bacteria</taxon>
        <taxon>Pseudomonadati</taxon>
        <taxon>Pseudomonadota</taxon>
        <taxon>Gammaproteobacteria</taxon>
        <taxon>Enterobacterales</taxon>
        <taxon>Erwiniaceae</taxon>
        <taxon>Buchnera</taxon>
    </lineage>
</organism>
<dbReference type="GO" id="GO:0000902">
    <property type="term" value="P:cell morphogenesis"/>
    <property type="evidence" value="ECO:0007669"/>
    <property type="project" value="UniProtKB-UniRule"/>
</dbReference>
<dbReference type="NCBIfam" id="TIGR01173">
    <property type="entry name" value="glmU"/>
    <property type="match status" value="1"/>
</dbReference>
<evidence type="ECO:0000259" key="19">
    <source>
        <dbReference type="Pfam" id="PF12804"/>
    </source>
</evidence>
<feature type="binding site" evidence="18">
    <location>
        <position position="227"/>
    </location>
    <ligand>
        <name>UDP-N-acetyl-alpha-D-glucosamine</name>
        <dbReference type="ChEBI" id="CHEBI:57705"/>
    </ligand>
</feature>
<feature type="binding site" evidence="18">
    <location>
        <position position="25"/>
    </location>
    <ligand>
        <name>UDP-N-acetyl-alpha-D-glucosamine</name>
        <dbReference type="ChEBI" id="CHEBI:57705"/>
    </ligand>
</feature>
<comment type="subcellular location">
    <subcellularLocation>
        <location evidence="1 18">Cytoplasm</location>
    </subcellularLocation>
</comment>
<evidence type="ECO:0000256" key="8">
    <source>
        <dbReference type="ARBA" id="ARBA00022737"/>
    </source>
</evidence>